<dbReference type="PANTHER" id="PTHR37813:SF1">
    <property type="entry name" value="FELS-2 PROPHAGE PROTEIN"/>
    <property type="match status" value="1"/>
</dbReference>
<dbReference type="EMBL" id="PVXO01000060">
    <property type="protein sequence ID" value="PRR77696.1"/>
    <property type="molecule type" value="Genomic_DNA"/>
</dbReference>
<name>A0A2T0B1V5_9CLOT</name>
<dbReference type="Proteomes" id="UP000239706">
    <property type="component" value="Unassembled WGS sequence"/>
</dbReference>
<reference evidence="3 4" key="1">
    <citation type="submission" date="2018-03" db="EMBL/GenBank/DDBJ databases">
        <title>Genome sequence of Clostridium liquoris DSM 100320.</title>
        <authorList>
            <person name="Poehlein A."/>
            <person name="Daniel R."/>
        </authorList>
    </citation>
    <scope>NUCLEOTIDE SEQUENCE [LARGE SCALE GENOMIC DNA]</scope>
    <source>
        <strain evidence="3 4">DSM 100320</strain>
    </source>
</reference>
<sequence length="1147" mass="122850">MSVNVGTAVAFLTLDRSGMKNGLKAAGADLKNFAKGTGGAEERIKSLGSAMTGAGAVMAKKLTIPLAGAGAVATKASMNFGAQMSKVKAISGATGSDFNKLREQAIKLGADTAFSASEAAEGMENLASAGFSVNEIMQAMPGMLDLAAAGDVSIADASDIASSALRGFGMEADKTSHVSDVLAKTAADTNAGITDTGEAMKYVAPVAHSLGISFEDTAAAIGLLSNAGIQGSQAGTTLRSALTNLASPTKRASKVMQELGMNFFDAQGKMLPLGQIIQQLQDKTKGLTEQQKASAMETLFGKEAMSGMLALVDQGPDKFNKLTKGLKNCDGEGHKMATTMQDNLKGSIEELKGSLETALISIGDVLAPTIKKIANFIKILVNAFNSLPKPVQKVIVNTGLLLAALGPVLLILGKLVSSVGLVGGAFAKLGRAASAFLKIPAMVSKGGKGTLTALSVLKKGINTIFKGISKSVTGGIKVFSKIPLFAKKCCSGALKAFQLLGKGVGKIFSGIGKAISKGVSIFAKLPALLRPHILLTVSLIAGIGLIVYEVIKNWDELKKAAENLFKHLEKVFSKIGDFFKKSVEGWKLTFKGLGDFFFKVGHWITDGLLGGLKKGCNKVKSFIGKMANGIKSTFKNILGIHSPSKEFQGYGKFITLGLIEGLKEGQPFVDYRITQLGKNIKRIFKEGLGIHSPSKEFKMYGKFIDEGLAKGLDENSLFPEEAIRKNMEKMQQAIQDTDIGEFTWHNEQSNESIRASKLAFEHIDSKPVMGTKEEWNATKTKIKLLNKVQQAQTRTILLMEVVKSGWQIIGRGWQLLIRETTGYNVGLDKAKTKTAELQNQLNKPVKPKILLPTNANILKPIKANISKAIKATQLALNSTSKRVAAFLNKSKQGWSMAAKDVEKTVTKHINTMKKKFNDLNKIPTVKIGKNIMKGFILGIESLIENAGKTISRVADRVIYVFETEFGIHSPSRVFYGFGCNIVEGLINGIKSMFRKVSNVITSLANKVKSGFKELLGINSPSRIFFQYGGFIGEGLIQGIDGQEGAIESKFKGLANKIKSLGNVKPDFDFRGLNNLALSGTYGSGSEFNNISNSNKNMGVTQNVKMYITIPNADKEGAQKIATEFKSMTQASLKDEMTELFMNDVLRD</sequence>
<evidence type="ECO:0000313" key="4">
    <source>
        <dbReference type="Proteomes" id="UP000239706"/>
    </source>
</evidence>
<dbReference type="InterPro" id="IPR010090">
    <property type="entry name" value="Phage_tape_meas"/>
</dbReference>
<dbReference type="NCBIfam" id="TIGR01760">
    <property type="entry name" value="tape_meas_TP901"/>
    <property type="match status" value="1"/>
</dbReference>
<dbReference type="RefSeq" id="WP_106064313.1">
    <property type="nucleotide sequence ID" value="NZ_PVXO01000060.1"/>
</dbReference>
<comment type="caution">
    <text evidence="3">The sequence shown here is derived from an EMBL/GenBank/DDBJ whole genome shotgun (WGS) entry which is preliminary data.</text>
</comment>
<keyword evidence="1" id="KW-1188">Viral release from host cell</keyword>
<accession>A0A2T0B1V5</accession>
<evidence type="ECO:0000256" key="1">
    <source>
        <dbReference type="ARBA" id="ARBA00022612"/>
    </source>
</evidence>
<dbReference type="AlphaFoldDB" id="A0A2T0B1V5"/>
<protein>
    <submittedName>
        <fullName evidence="3">Phage-related minor tail protein</fullName>
    </submittedName>
</protein>
<dbReference type="PANTHER" id="PTHR37813">
    <property type="entry name" value="FELS-2 PROPHAGE PROTEIN"/>
    <property type="match status" value="1"/>
</dbReference>
<dbReference type="Pfam" id="PF10145">
    <property type="entry name" value="PhageMin_Tail"/>
    <property type="match status" value="1"/>
</dbReference>
<gene>
    <name evidence="3" type="ORF">CLLI_22600</name>
</gene>
<evidence type="ECO:0000313" key="3">
    <source>
        <dbReference type="EMBL" id="PRR77696.1"/>
    </source>
</evidence>
<evidence type="ECO:0000259" key="2">
    <source>
        <dbReference type="Pfam" id="PF10145"/>
    </source>
</evidence>
<keyword evidence="4" id="KW-1185">Reference proteome</keyword>
<dbReference type="OrthoDB" id="9780715at2"/>
<organism evidence="3 4">
    <name type="scientific">Clostridium liquoris</name>
    <dbReference type="NCBI Taxonomy" id="1289519"/>
    <lineage>
        <taxon>Bacteria</taxon>
        <taxon>Bacillati</taxon>
        <taxon>Bacillota</taxon>
        <taxon>Clostridia</taxon>
        <taxon>Eubacteriales</taxon>
        <taxon>Clostridiaceae</taxon>
        <taxon>Clostridium</taxon>
    </lineage>
</organism>
<proteinExistence type="predicted"/>
<feature type="domain" description="Phage tail tape measure protein" evidence="2">
    <location>
        <begin position="102"/>
        <end position="301"/>
    </location>
</feature>